<evidence type="ECO:0000313" key="1">
    <source>
        <dbReference type="EMBL" id="GEX20905.1"/>
    </source>
</evidence>
<gene>
    <name evidence="1" type="ORF">Tci_292880</name>
</gene>
<protein>
    <submittedName>
        <fullName evidence="1">Zinc finger, CCHC-type</fullName>
    </submittedName>
</protein>
<comment type="caution">
    <text evidence="1">The sequence shown here is derived from an EMBL/GenBank/DDBJ whole genome shotgun (WGS) entry which is preliminary data.</text>
</comment>
<sequence length="387" mass="43516">MGLLGFWVVDVYKVRMNRGFLSLKYKRGRGVKEKEGKSIGGSDLISGEDISYNVAKNTNGYPLLVFSSLGDHTVEKMTQSGNNKGTHNENMGQTPISSTVDPKLELLVNGLLIWHMVSFSESGWLTLLLLTMFETLGADVELKYTIVVATPKLVLKGFYTFTIRVEYEWKPPRCACSKVFGRVQDECPKNIGLNVAENLKKHSQAPRGVSVGPKMGFKLVKQVYRHVSKRIMPILVVIRRKMQSLEKSKEANSSGYSFWNARSSSSTTTPVVEKIDGKLTLVDDEGKPLEKFYYSGDHNSEDEVEQVDNEMTNFLASKRVGYAAGKEAEWLKNLLFEILFWSKPIAPISIRCDSVVTLAKAYSQMYIGKSRHLGVRHRMIRELIVGI</sequence>
<dbReference type="EMBL" id="BKCJ010095324">
    <property type="protein sequence ID" value="GEX20905.1"/>
    <property type="molecule type" value="Genomic_DNA"/>
</dbReference>
<dbReference type="AlphaFoldDB" id="A0A699H2M9"/>
<name>A0A699H2M9_TANCI</name>
<reference evidence="1" key="1">
    <citation type="journal article" date="2019" name="Sci. Rep.">
        <title>Draft genome of Tanacetum cinerariifolium, the natural source of mosquito coil.</title>
        <authorList>
            <person name="Yamashiro T."/>
            <person name="Shiraishi A."/>
            <person name="Satake H."/>
            <person name="Nakayama K."/>
        </authorList>
    </citation>
    <scope>NUCLEOTIDE SEQUENCE</scope>
</reference>
<organism evidence="1">
    <name type="scientific">Tanacetum cinerariifolium</name>
    <name type="common">Dalmatian daisy</name>
    <name type="synonym">Chrysanthemum cinerariifolium</name>
    <dbReference type="NCBI Taxonomy" id="118510"/>
    <lineage>
        <taxon>Eukaryota</taxon>
        <taxon>Viridiplantae</taxon>
        <taxon>Streptophyta</taxon>
        <taxon>Embryophyta</taxon>
        <taxon>Tracheophyta</taxon>
        <taxon>Spermatophyta</taxon>
        <taxon>Magnoliopsida</taxon>
        <taxon>eudicotyledons</taxon>
        <taxon>Gunneridae</taxon>
        <taxon>Pentapetalae</taxon>
        <taxon>asterids</taxon>
        <taxon>campanulids</taxon>
        <taxon>Asterales</taxon>
        <taxon>Asteraceae</taxon>
        <taxon>Asteroideae</taxon>
        <taxon>Anthemideae</taxon>
        <taxon>Anthemidinae</taxon>
        <taxon>Tanacetum</taxon>
    </lineage>
</organism>
<proteinExistence type="predicted"/>
<accession>A0A699H2M9</accession>